<name>A0AC34Q5Z2_9BILA</name>
<evidence type="ECO:0000313" key="2">
    <source>
        <dbReference type="WBParaSite" id="JU765_v2.g13290.t1"/>
    </source>
</evidence>
<evidence type="ECO:0000313" key="1">
    <source>
        <dbReference type="Proteomes" id="UP000887576"/>
    </source>
</evidence>
<organism evidence="1 2">
    <name type="scientific">Panagrolaimus sp. JU765</name>
    <dbReference type="NCBI Taxonomy" id="591449"/>
    <lineage>
        <taxon>Eukaryota</taxon>
        <taxon>Metazoa</taxon>
        <taxon>Ecdysozoa</taxon>
        <taxon>Nematoda</taxon>
        <taxon>Chromadorea</taxon>
        <taxon>Rhabditida</taxon>
        <taxon>Tylenchina</taxon>
        <taxon>Panagrolaimomorpha</taxon>
        <taxon>Panagrolaimoidea</taxon>
        <taxon>Panagrolaimidae</taxon>
        <taxon>Panagrolaimus</taxon>
    </lineage>
</organism>
<reference evidence="2" key="1">
    <citation type="submission" date="2022-11" db="UniProtKB">
        <authorList>
            <consortium name="WormBaseParasite"/>
        </authorList>
    </citation>
    <scope>IDENTIFICATION</scope>
</reference>
<dbReference type="Proteomes" id="UP000887576">
    <property type="component" value="Unplaced"/>
</dbReference>
<accession>A0AC34Q5Z2</accession>
<dbReference type="WBParaSite" id="JU765_v2.g13290.t1">
    <property type="protein sequence ID" value="JU765_v2.g13290.t1"/>
    <property type="gene ID" value="JU765_v2.g13290"/>
</dbReference>
<protein>
    <submittedName>
        <fullName evidence="2">G-protein coupled receptors family 1 profile domain-containing protein</fullName>
    </submittedName>
</protein>
<sequence>MQNDFTDISEVQNYTQIFHFIPLQGYRIYVAVSYIIFNIIGFVVNSWVLYVVFPLLFAPSIKVPKSILFYIMTLCFSDLFVMIGMVFLISDFLFGTWMFSEKACTTYLIFDSLNKFIAPIIALLLSRTCYATVCLNKTYRDRAANLKYASLQVAVCLIIIMVVLWPVFAYTGVVTFYFSANHTEKSVLVMRKCNFQPPPRIELGFNIVACISNYAIPLGGILYWYMSVPFFLRKRAETTLIGKTGISETAIKKIITTALVLMLVFLLCWSPYYIFLFAHKKLSTILVPRTLVIVSYFIHLLPYISCSAYPMIFTLMNRAIQVAHAQMIRNQRRRFRSMTDDATRHFRHSLRYFGRTLALSRNPSSNRLSGNNVSKSPVPPTSSTNLNTSLMSPSVSDVLFNEGKAEIESLDLNTVPFSPEEDTKSDKSEIRL</sequence>
<proteinExistence type="predicted"/>